<dbReference type="Pfam" id="PF19305">
    <property type="entry name" value="MmgE_PrpD_C"/>
    <property type="match status" value="1"/>
</dbReference>
<dbReference type="Pfam" id="PF03972">
    <property type="entry name" value="MmgE_PrpD_N"/>
    <property type="match status" value="1"/>
</dbReference>
<evidence type="ECO:0000259" key="2">
    <source>
        <dbReference type="Pfam" id="PF03972"/>
    </source>
</evidence>
<dbReference type="AlphaFoldDB" id="A0A521D5Q6"/>
<dbReference type="EMBL" id="FXTP01000007">
    <property type="protein sequence ID" value="SMO66220.1"/>
    <property type="molecule type" value="Genomic_DNA"/>
</dbReference>
<evidence type="ECO:0000256" key="1">
    <source>
        <dbReference type="ARBA" id="ARBA00006174"/>
    </source>
</evidence>
<protein>
    <submittedName>
        <fullName evidence="4">2-methylcitrate dehydratase</fullName>
    </submittedName>
</protein>
<sequence length="467" mass="51451">MIAQKLASFIQNATFEDLSEEAKKQLKIRLLDSLGTAIGAIEGTPVEAIRRMIGDFGGTGLSSLIGGGKTTPDRAALYNSALVRYLDYNDSYLAKGETGHPSDNIGSILAAGEHNDICGKTFLTALALAYQVQCRLSDEAPVRDKGFDHTTQGSYAVAAGVSKALGLNEDKTANALSIAGTALNALRVTRTGALSNWKGLAYPHTAFGGTHAAYLAKYGITGPPAVFEGNKGFMDAIAGSFTIDWENEDLERVTNTIIKKYNAEIHSQSSIEGILELKKEHEFTADEVEKITTDIFDVAYHIIGGGEEGDKTIVRTKEEADHSLQYMVAAALLDGQVLPDQYKKERIEADDIQNLMKKIEVSPKQEYSDRFPDEMPATLTVYLRNGDKFSINKMDYEGFHTRPADWNTIIQKFEQLAEPYTSQELRNKIIETVQNFEQHTVRDLMKLLNAVQLANNVNIKTEEVYYA</sequence>
<feature type="domain" description="MmgE/PrpD C-terminal" evidence="3">
    <location>
        <begin position="261"/>
        <end position="437"/>
    </location>
</feature>
<dbReference type="InterPro" id="IPR036148">
    <property type="entry name" value="MmgE/PrpD_sf"/>
</dbReference>
<dbReference type="GO" id="GO:0016829">
    <property type="term" value="F:lyase activity"/>
    <property type="evidence" value="ECO:0007669"/>
    <property type="project" value="InterPro"/>
</dbReference>
<feature type="domain" description="MmgE/PrpD N-terminal" evidence="2">
    <location>
        <begin position="4"/>
        <end position="245"/>
    </location>
</feature>
<gene>
    <name evidence="4" type="ORF">SAMN06265219_10776</name>
</gene>
<dbReference type="SUPFAM" id="SSF103378">
    <property type="entry name" value="2-methylcitrate dehydratase PrpD"/>
    <property type="match status" value="1"/>
</dbReference>
<dbReference type="Gene3D" id="1.10.4100.10">
    <property type="entry name" value="2-methylcitrate dehydratase PrpD"/>
    <property type="match status" value="1"/>
</dbReference>
<proteinExistence type="inferred from homology"/>
<evidence type="ECO:0000313" key="5">
    <source>
        <dbReference type="Proteomes" id="UP000317557"/>
    </source>
</evidence>
<dbReference type="InterPro" id="IPR045336">
    <property type="entry name" value="MmgE_PrpD_N"/>
</dbReference>
<dbReference type="PANTHER" id="PTHR16943:SF8">
    <property type="entry name" value="2-METHYLCITRATE DEHYDRATASE"/>
    <property type="match status" value="1"/>
</dbReference>
<dbReference type="InterPro" id="IPR045337">
    <property type="entry name" value="MmgE_PrpD_C"/>
</dbReference>
<keyword evidence="5" id="KW-1185">Reference proteome</keyword>
<dbReference type="InterPro" id="IPR005656">
    <property type="entry name" value="MmgE_PrpD"/>
</dbReference>
<reference evidence="4 5" key="1">
    <citation type="submission" date="2017-05" db="EMBL/GenBank/DDBJ databases">
        <authorList>
            <person name="Varghese N."/>
            <person name="Submissions S."/>
        </authorList>
    </citation>
    <scope>NUCLEOTIDE SEQUENCE [LARGE SCALE GENOMIC DNA]</scope>
    <source>
        <strain evidence="4 5">DSM 21985</strain>
    </source>
</reference>
<comment type="similarity">
    <text evidence="1">Belongs to the PrpD family.</text>
</comment>
<name>A0A521D5Q6_9BACT</name>
<evidence type="ECO:0000259" key="3">
    <source>
        <dbReference type="Pfam" id="PF19305"/>
    </source>
</evidence>
<dbReference type="OrthoDB" id="9797528at2"/>
<dbReference type="Gene3D" id="3.30.1330.120">
    <property type="entry name" value="2-methylcitrate dehydratase PrpD"/>
    <property type="match status" value="1"/>
</dbReference>
<organism evidence="4 5">
    <name type="scientific">Gracilimonas mengyeensis</name>
    <dbReference type="NCBI Taxonomy" id="1302730"/>
    <lineage>
        <taxon>Bacteria</taxon>
        <taxon>Pseudomonadati</taxon>
        <taxon>Balneolota</taxon>
        <taxon>Balneolia</taxon>
        <taxon>Balneolales</taxon>
        <taxon>Balneolaceae</taxon>
        <taxon>Gracilimonas</taxon>
    </lineage>
</organism>
<dbReference type="InterPro" id="IPR042188">
    <property type="entry name" value="MmgE/PrpD_sf_2"/>
</dbReference>
<dbReference type="PANTHER" id="PTHR16943">
    <property type="entry name" value="2-METHYLCITRATE DEHYDRATASE-RELATED"/>
    <property type="match status" value="1"/>
</dbReference>
<dbReference type="Proteomes" id="UP000317557">
    <property type="component" value="Unassembled WGS sequence"/>
</dbReference>
<evidence type="ECO:0000313" key="4">
    <source>
        <dbReference type="EMBL" id="SMO66220.1"/>
    </source>
</evidence>
<accession>A0A521D5Q6</accession>
<dbReference type="InterPro" id="IPR042183">
    <property type="entry name" value="MmgE/PrpD_sf_1"/>
</dbReference>